<dbReference type="Pfam" id="PF00356">
    <property type="entry name" value="LacI"/>
    <property type="match status" value="1"/>
</dbReference>
<organism evidence="5 7">
    <name type="scientific">Paracoccus saliphilus</name>
    <dbReference type="NCBI Taxonomy" id="405559"/>
    <lineage>
        <taxon>Bacteria</taxon>
        <taxon>Pseudomonadati</taxon>
        <taxon>Pseudomonadota</taxon>
        <taxon>Alphaproteobacteria</taxon>
        <taxon>Rhodobacterales</taxon>
        <taxon>Paracoccaceae</taxon>
        <taxon>Paracoccus</taxon>
    </lineage>
</organism>
<dbReference type="SUPFAM" id="SSF53822">
    <property type="entry name" value="Periplasmic binding protein-like I"/>
    <property type="match status" value="1"/>
</dbReference>
<dbReference type="InterPro" id="IPR010982">
    <property type="entry name" value="Lambda_DNA-bd_dom_sf"/>
</dbReference>
<dbReference type="Pfam" id="PF13377">
    <property type="entry name" value="Peripla_BP_3"/>
    <property type="match status" value="1"/>
</dbReference>
<keyword evidence="3" id="KW-0804">Transcription</keyword>
<keyword evidence="2 6" id="KW-0238">DNA-binding</keyword>
<dbReference type="InterPro" id="IPR000843">
    <property type="entry name" value="HTH_LacI"/>
</dbReference>
<dbReference type="PROSITE" id="PS50932">
    <property type="entry name" value="HTH_LACI_2"/>
    <property type="match status" value="1"/>
</dbReference>
<dbReference type="InterPro" id="IPR046335">
    <property type="entry name" value="LacI/GalR-like_sensor"/>
</dbReference>
<dbReference type="Gene3D" id="1.10.260.40">
    <property type="entry name" value="lambda repressor-like DNA-binding domains"/>
    <property type="match status" value="1"/>
</dbReference>
<dbReference type="EMBL" id="CP067140">
    <property type="protein sequence ID" value="WCR01669.1"/>
    <property type="molecule type" value="Genomic_DNA"/>
</dbReference>
<dbReference type="SUPFAM" id="SSF47413">
    <property type="entry name" value="lambda repressor-like DNA-binding domains"/>
    <property type="match status" value="1"/>
</dbReference>
<gene>
    <name evidence="6" type="ORF">JHX88_12075</name>
    <name evidence="5" type="ORF">SAMN05421772_1024</name>
</gene>
<proteinExistence type="predicted"/>
<evidence type="ECO:0000259" key="4">
    <source>
        <dbReference type="PROSITE" id="PS50932"/>
    </source>
</evidence>
<dbReference type="Gene3D" id="3.40.50.2300">
    <property type="match status" value="2"/>
</dbReference>
<dbReference type="CDD" id="cd06267">
    <property type="entry name" value="PBP1_LacI_sugar_binding-like"/>
    <property type="match status" value="1"/>
</dbReference>
<dbReference type="AlphaFoldDB" id="A0AA45W1R8"/>
<evidence type="ECO:0000313" key="8">
    <source>
        <dbReference type="Proteomes" id="UP001215549"/>
    </source>
</evidence>
<evidence type="ECO:0000313" key="7">
    <source>
        <dbReference type="Proteomes" id="UP000186216"/>
    </source>
</evidence>
<evidence type="ECO:0000313" key="6">
    <source>
        <dbReference type="EMBL" id="WCR01669.1"/>
    </source>
</evidence>
<evidence type="ECO:0000256" key="2">
    <source>
        <dbReference type="ARBA" id="ARBA00023125"/>
    </source>
</evidence>
<sequence length="337" mass="36331">MRQNGRTRITDIARKLGVSTATVSRALTGNGYVREALAAKIRAAAVEMNYTLPGSVTGRRVLLVSSQEAMIDFQRSQFTMHVLAGLQERADAQDIRVDTQIYQGADGLQSLRETAEAEDVIGVLLVTVDDAILDFAHELPRPAVIVNGDDPGMRLSSVTPCNRSAAALATRHLIELGHRRIAFMNKPGRRTILRRFEGWKDALAEDFDPRLTIEVEDWTAEAARRSVTEALENGLEFTAIVAAGDILAAGAVAALQSAGWKVPGEISVLGIDGLPQGQYLSPALSTVKIPMHAVGALSLDLLCETVRLRSAGIDLPARRIELACELIRRASCGPCST</sequence>
<reference evidence="5 7" key="1">
    <citation type="submission" date="2017-01" db="EMBL/GenBank/DDBJ databases">
        <authorList>
            <person name="Varghese N."/>
            <person name="Submissions S."/>
        </authorList>
    </citation>
    <scope>NUCLEOTIDE SEQUENCE [LARGE SCALE GENOMIC DNA]</scope>
    <source>
        <strain evidence="5 7">DSM 18447</strain>
    </source>
</reference>
<dbReference type="GO" id="GO:0003700">
    <property type="term" value="F:DNA-binding transcription factor activity"/>
    <property type="evidence" value="ECO:0007669"/>
    <property type="project" value="TreeGrafter"/>
</dbReference>
<dbReference type="Proteomes" id="UP001215549">
    <property type="component" value="Chromosome"/>
</dbReference>
<dbReference type="InterPro" id="IPR028082">
    <property type="entry name" value="Peripla_BP_I"/>
</dbReference>
<keyword evidence="1" id="KW-0805">Transcription regulation</keyword>
<feature type="domain" description="HTH lacI-type" evidence="4">
    <location>
        <begin position="7"/>
        <end position="51"/>
    </location>
</feature>
<evidence type="ECO:0000256" key="3">
    <source>
        <dbReference type="ARBA" id="ARBA00023163"/>
    </source>
</evidence>
<accession>A0AA45W1R8</accession>
<dbReference type="Proteomes" id="UP000186216">
    <property type="component" value="Unassembled WGS sequence"/>
</dbReference>
<dbReference type="RefSeq" id="WP_076522995.1">
    <property type="nucleotide sequence ID" value="NZ_CP067140.1"/>
</dbReference>
<dbReference type="SMART" id="SM00354">
    <property type="entry name" value="HTH_LACI"/>
    <property type="match status" value="1"/>
</dbReference>
<dbReference type="PANTHER" id="PTHR30146">
    <property type="entry name" value="LACI-RELATED TRANSCRIPTIONAL REPRESSOR"/>
    <property type="match status" value="1"/>
</dbReference>
<protein>
    <submittedName>
        <fullName evidence="6">LacI family DNA-binding transcriptional regulator</fullName>
    </submittedName>
    <submittedName>
        <fullName evidence="5">Transcriptional regulator, LacI family</fullName>
    </submittedName>
</protein>
<dbReference type="GO" id="GO:0000976">
    <property type="term" value="F:transcription cis-regulatory region binding"/>
    <property type="evidence" value="ECO:0007669"/>
    <property type="project" value="TreeGrafter"/>
</dbReference>
<evidence type="ECO:0000256" key="1">
    <source>
        <dbReference type="ARBA" id="ARBA00023015"/>
    </source>
</evidence>
<dbReference type="PANTHER" id="PTHR30146:SF109">
    <property type="entry name" value="HTH-TYPE TRANSCRIPTIONAL REGULATOR GALS"/>
    <property type="match status" value="1"/>
</dbReference>
<reference evidence="6 8" key="2">
    <citation type="submission" date="2021-01" db="EMBL/GenBank/DDBJ databases">
        <title>Biogeographic distribution of Paracoccus.</title>
        <authorList>
            <person name="Hollensteiner J."/>
            <person name="Leineberger J."/>
            <person name="Brinkhoff T."/>
            <person name="Daniel R."/>
        </authorList>
    </citation>
    <scope>NUCLEOTIDE SEQUENCE [LARGE SCALE GENOMIC DNA]</scope>
    <source>
        <strain evidence="6 8">DSM 18447</strain>
    </source>
</reference>
<name>A0AA45W1R8_9RHOB</name>
<keyword evidence="8" id="KW-1185">Reference proteome</keyword>
<dbReference type="EMBL" id="FTOU01000002">
    <property type="protein sequence ID" value="SIS61790.1"/>
    <property type="molecule type" value="Genomic_DNA"/>
</dbReference>
<evidence type="ECO:0000313" key="5">
    <source>
        <dbReference type="EMBL" id="SIS61790.1"/>
    </source>
</evidence>
<dbReference type="CDD" id="cd01392">
    <property type="entry name" value="HTH_LacI"/>
    <property type="match status" value="1"/>
</dbReference>